<dbReference type="Gene3D" id="3.20.20.80">
    <property type="entry name" value="Glycosidases"/>
    <property type="match status" value="1"/>
</dbReference>
<dbReference type="PRINTS" id="PR00741">
    <property type="entry name" value="GLHYDRLASE29"/>
</dbReference>
<evidence type="ECO:0000259" key="7">
    <source>
        <dbReference type="Pfam" id="PF01120"/>
    </source>
</evidence>
<proteinExistence type="inferred from homology"/>
<dbReference type="InterPro" id="IPR013780">
    <property type="entry name" value="Glyco_hydro_b"/>
</dbReference>
<keyword evidence="5" id="KW-0378">Hydrolase</keyword>
<dbReference type="PIRSF" id="PIRSF001092">
    <property type="entry name" value="Alpha-L-fucosidase"/>
    <property type="match status" value="1"/>
</dbReference>
<reference evidence="10" key="1">
    <citation type="journal article" date="2019" name="Int. J. Syst. Evol. Microbiol.">
        <title>The Global Catalogue of Microorganisms (GCM) 10K type strain sequencing project: providing services to taxonomists for standard genome sequencing and annotation.</title>
        <authorList>
            <consortium name="The Broad Institute Genomics Platform"/>
            <consortium name="The Broad Institute Genome Sequencing Center for Infectious Disease"/>
            <person name="Wu L."/>
            <person name="Ma J."/>
        </authorList>
    </citation>
    <scope>NUCLEOTIDE SEQUENCE [LARGE SCALE GENOMIC DNA]</scope>
    <source>
        <strain evidence="10">KCTC 52127</strain>
    </source>
</reference>
<feature type="domain" description="Glycoside hydrolase family 29 N-terminal" evidence="7">
    <location>
        <begin position="30"/>
        <end position="372"/>
    </location>
</feature>
<dbReference type="SUPFAM" id="SSF51445">
    <property type="entry name" value="(Trans)glycosidases"/>
    <property type="match status" value="1"/>
</dbReference>
<dbReference type="InterPro" id="IPR031919">
    <property type="entry name" value="Fucosidase_C"/>
</dbReference>
<sequence>MKRVHFYFICLVIASFFLSCKNNKQAQHEEKKQIVNYLEESKESLDKRMEWWRDARFGMFIHWGVYSIPAGTYKGKKIENIGEWIQFFGKIPVEEYEEYAKQFNPEKFDADAWVQLIKEAGMKYLVITSKHHDGFCLWDSEVATYDIMDFAPYKKDILKALSEACKKQGIKFGLYHSILDWHHQDAHYNGNLREKGDEKVYAERFKKYLKEYLKPQLKELVDNYDPDILWFDGEWVGEFTHEQGKELYQYVRTLKPSILINNRVDKGRQGYQGMNKGDKDYAGDFGTPEQEILKNASDLDWESCMTMNDTWGYKSYDHNWKSAKTLIHNLIDVTSKGGNYLLNVGPTSEGIIPEPSVERLKTMGNWLDTNGEAIYQTERLKNHYKQEDIRFTKKKNTNDYYAISLEKPDASLTLKYLKPKKDSDIYLLGHNKALSWKYVDGKGLVIQIPKAVLNTWTEKSYAWAFHINGTEI</sequence>
<dbReference type="InterPro" id="IPR016286">
    <property type="entry name" value="FUC_metazoa-typ"/>
</dbReference>
<organism evidence="9 10">
    <name type="scientific">Pseudotenacibaculum haliotis</name>
    <dbReference type="NCBI Taxonomy" id="1862138"/>
    <lineage>
        <taxon>Bacteria</taxon>
        <taxon>Pseudomonadati</taxon>
        <taxon>Bacteroidota</taxon>
        <taxon>Flavobacteriia</taxon>
        <taxon>Flavobacteriales</taxon>
        <taxon>Flavobacteriaceae</taxon>
        <taxon>Pseudotenacibaculum</taxon>
    </lineage>
</organism>
<evidence type="ECO:0000256" key="4">
    <source>
        <dbReference type="ARBA" id="ARBA00022729"/>
    </source>
</evidence>
<dbReference type="EC" id="3.2.1.51" evidence="3"/>
<keyword evidence="4" id="KW-0732">Signal</keyword>
<keyword evidence="6" id="KW-0326">Glycosidase</keyword>
<evidence type="ECO:0000313" key="9">
    <source>
        <dbReference type="EMBL" id="MFD2567070.1"/>
    </source>
</evidence>
<dbReference type="Pfam" id="PF16757">
    <property type="entry name" value="Fucosidase_C"/>
    <property type="match status" value="1"/>
</dbReference>
<evidence type="ECO:0000256" key="1">
    <source>
        <dbReference type="ARBA" id="ARBA00004071"/>
    </source>
</evidence>
<dbReference type="RefSeq" id="WP_379665780.1">
    <property type="nucleotide sequence ID" value="NZ_JBHULH010000003.1"/>
</dbReference>
<dbReference type="InterPro" id="IPR017853">
    <property type="entry name" value="GH"/>
</dbReference>
<dbReference type="SMART" id="SM00812">
    <property type="entry name" value="Alpha_L_fucos"/>
    <property type="match status" value="1"/>
</dbReference>
<keyword evidence="10" id="KW-1185">Reference proteome</keyword>
<evidence type="ECO:0000256" key="2">
    <source>
        <dbReference type="ARBA" id="ARBA00007951"/>
    </source>
</evidence>
<accession>A0ABW5LR14</accession>
<comment type="function">
    <text evidence="1">Alpha-L-fucosidase is responsible for hydrolyzing the alpha-1,6-linked fucose joined to the reducing-end N-acetylglucosamine of the carbohydrate moieties of glycoproteins.</text>
</comment>
<dbReference type="PANTHER" id="PTHR10030:SF37">
    <property type="entry name" value="ALPHA-L-FUCOSIDASE-RELATED"/>
    <property type="match status" value="1"/>
</dbReference>
<dbReference type="InterPro" id="IPR057739">
    <property type="entry name" value="Glyco_hydro_29_N"/>
</dbReference>
<dbReference type="EMBL" id="JBHULH010000003">
    <property type="protein sequence ID" value="MFD2567070.1"/>
    <property type="molecule type" value="Genomic_DNA"/>
</dbReference>
<dbReference type="PROSITE" id="PS51257">
    <property type="entry name" value="PROKAR_LIPOPROTEIN"/>
    <property type="match status" value="1"/>
</dbReference>
<dbReference type="Gene3D" id="2.60.40.1180">
    <property type="entry name" value="Golgi alpha-mannosidase II"/>
    <property type="match status" value="1"/>
</dbReference>
<dbReference type="PANTHER" id="PTHR10030">
    <property type="entry name" value="ALPHA-L-FUCOSIDASE"/>
    <property type="match status" value="1"/>
</dbReference>
<evidence type="ECO:0000256" key="6">
    <source>
        <dbReference type="ARBA" id="ARBA00023295"/>
    </source>
</evidence>
<feature type="domain" description="Alpha-L-fucosidase C-terminal" evidence="8">
    <location>
        <begin position="383"/>
        <end position="467"/>
    </location>
</feature>
<gene>
    <name evidence="9" type="ORF">ACFSRZ_06775</name>
</gene>
<protein>
    <recommendedName>
        <fullName evidence="3">alpha-L-fucosidase</fullName>
        <ecNumber evidence="3">3.2.1.51</ecNumber>
    </recommendedName>
</protein>
<evidence type="ECO:0000256" key="5">
    <source>
        <dbReference type="ARBA" id="ARBA00022801"/>
    </source>
</evidence>
<dbReference type="Proteomes" id="UP001597508">
    <property type="component" value="Unassembled WGS sequence"/>
</dbReference>
<comment type="similarity">
    <text evidence="2">Belongs to the glycosyl hydrolase 29 family.</text>
</comment>
<evidence type="ECO:0000313" key="10">
    <source>
        <dbReference type="Proteomes" id="UP001597508"/>
    </source>
</evidence>
<evidence type="ECO:0000259" key="8">
    <source>
        <dbReference type="Pfam" id="PF16757"/>
    </source>
</evidence>
<comment type="caution">
    <text evidence="9">The sequence shown here is derived from an EMBL/GenBank/DDBJ whole genome shotgun (WGS) entry which is preliminary data.</text>
</comment>
<dbReference type="InterPro" id="IPR000933">
    <property type="entry name" value="Glyco_hydro_29"/>
</dbReference>
<dbReference type="Pfam" id="PF01120">
    <property type="entry name" value="Alpha_L_fucos"/>
    <property type="match status" value="1"/>
</dbReference>
<evidence type="ECO:0000256" key="3">
    <source>
        <dbReference type="ARBA" id="ARBA00012662"/>
    </source>
</evidence>
<name>A0ABW5LR14_9FLAO</name>